<protein>
    <submittedName>
        <fullName evidence="1">Uncharacterized protein</fullName>
    </submittedName>
</protein>
<sequence>MTTSALPFIIIEFCEELIKVSCNQFFYFYL</sequence>
<feature type="non-terminal residue" evidence="1">
    <location>
        <position position="30"/>
    </location>
</feature>
<reference evidence="1" key="1">
    <citation type="submission" date="2018-05" db="EMBL/GenBank/DDBJ databases">
        <authorList>
            <person name="Lanie J.A."/>
            <person name="Ng W.-L."/>
            <person name="Kazmierczak K.M."/>
            <person name="Andrzejewski T.M."/>
            <person name="Davidsen T.M."/>
            <person name="Wayne K.J."/>
            <person name="Tettelin H."/>
            <person name="Glass J.I."/>
            <person name="Rusch D."/>
            <person name="Podicherti R."/>
            <person name="Tsui H.-C.T."/>
            <person name="Winkler M.E."/>
        </authorList>
    </citation>
    <scope>NUCLEOTIDE SEQUENCE</scope>
</reference>
<dbReference type="EMBL" id="UINC01031688">
    <property type="protein sequence ID" value="SVB18131.1"/>
    <property type="molecule type" value="Genomic_DNA"/>
</dbReference>
<evidence type="ECO:0000313" key="1">
    <source>
        <dbReference type="EMBL" id="SVB18131.1"/>
    </source>
</evidence>
<dbReference type="AlphaFoldDB" id="A0A382BX95"/>
<organism evidence="1">
    <name type="scientific">marine metagenome</name>
    <dbReference type="NCBI Taxonomy" id="408172"/>
    <lineage>
        <taxon>unclassified sequences</taxon>
        <taxon>metagenomes</taxon>
        <taxon>ecological metagenomes</taxon>
    </lineage>
</organism>
<accession>A0A382BX95</accession>
<name>A0A382BX95_9ZZZZ</name>
<gene>
    <name evidence="1" type="ORF">METZ01_LOCUS170985</name>
</gene>
<proteinExistence type="predicted"/>